<dbReference type="RefSeq" id="WP_203911097.1">
    <property type="nucleotide sequence ID" value="NZ_BONY01000035.1"/>
</dbReference>
<name>A0A8J3QCG6_9ACTN</name>
<dbReference type="Proteomes" id="UP000612899">
    <property type="component" value="Unassembled WGS sequence"/>
</dbReference>
<evidence type="ECO:0000313" key="1">
    <source>
        <dbReference type="EMBL" id="GIH07309.1"/>
    </source>
</evidence>
<accession>A0A8J3QCG6</accession>
<keyword evidence="2" id="KW-1185">Reference proteome</keyword>
<organism evidence="1 2">
    <name type="scientific">Rhizocola hellebori</name>
    <dbReference type="NCBI Taxonomy" id="1392758"/>
    <lineage>
        <taxon>Bacteria</taxon>
        <taxon>Bacillati</taxon>
        <taxon>Actinomycetota</taxon>
        <taxon>Actinomycetes</taxon>
        <taxon>Micromonosporales</taxon>
        <taxon>Micromonosporaceae</taxon>
        <taxon>Rhizocola</taxon>
    </lineage>
</organism>
<dbReference type="GO" id="GO:0016301">
    <property type="term" value="F:kinase activity"/>
    <property type="evidence" value="ECO:0007669"/>
    <property type="project" value="UniProtKB-KW"/>
</dbReference>
<dbReference type="NCBIfam" id="TIGR03843">
    <property type="entry name" value="SCO1664 family protein"/>
    <property type="match status" value="1"/>
</dbReference>
<comment type="caution">
    <text evidence="1">The sequence shown here is derived from an EMBL/GenBank/DDBJ whole genome shotgun (WGS) entry which is preliminary data.</text>
</comment>
<proteinExistence type="predicted"/>
<dbReference type="InterPro" id="IPR022292">
    <property type="entry name" value="CHP03843"/>
</dbReference>
<gene>
    <name evidence="1" type="ORF">Rhe02_53760</name>
</gene>
<dbReference type="EMBL" id="BONY01000035">
    <property type="protein sequence ID" value="GIH07309.1"/>
    <property type="molecule type" value="Genomic_DNA"/>
</dbReference>
<sequence length="250" mass="26923">MATTADSVLALLREGDMEIEGRLVDASNITLRVQLSDVVKAVYKPIRGERPLWDFPTGTLAAREVAAYELSAALGWDLVPPTVMRDGPLGPGSCQLWLEELVEPPVGFVPSQELPGDWLPVAAAQDEDGHPYVLAHADDPRLARLALFDTIANNADRKGGHVLATPSGGLYGVDHGVCFHTDDKLRTVLWGFGGRPVDPADRAALRAADFSALTPLLSNVELEALTVRIAKTQALPLPPDDRHAIPWPPI</sequence>
<evidence type="ECO:0000313" key="2">
    <source>
        <dbReference type="Proteomes" id="UP000612899"/>
    </source>
</evidence>
<keyword evidence="1" id="KW-0418">Kinase</keyword>
<dbReference type="AlphaFoldDB" id="A0A8J3QCG6"/>
<keyword evidence="1" id="KW-0808">Transferase</keyword>
<reference evidence="1" key="1">
    <citation type="submission" date="2021-01" db="EMBL/GenBank/DDBJ databases">
        <title>Whole genome shotgun sequence of Rhizocola hellebori NBRC 109834.</title>
        <authorList>
            <person name="Komaki H."/>
            <person name="Tamura T."/>
        </authorList>
    </citation>
    <scope>NUCLEOTIDE SEQUENCE</scope>
    <source>
        <strain evidence="1">NBRC 109834</strain>
    </source>
</reference>
<protein>
    <submittedName>
        <fullName evidence="1">Phosphatidylinositol kinase</fullName>
    </submittedName>
</protein>